<name>A0A9J6GT52_HAELO</name>
<dbReference type="VEuPathDB" id="VectorBase:HLOH_063895"/>
<keyword evidence="2" id="KW-1185">Reference proteome</keyword>
<protein>
    <submittedName>
        <fullName evidence="1">Uncharacterized protein</fullName>
    </submittedName>
</protein>
<dbReference type="OrthoDB" id="10541808at2759"/>
<sequence length="113" mass="12789">MTYTALKMRGIENTSIVVILLGGLKVTDYIQYGPSLVKCWLYRRHTNICNTCSRLGHRFDVCPSPEDDICPGCGESNPDNKHDWPTKCTLSGGPHINADKIFKRRYQISCVVR</sequence>
<comment type="caution">
    <text evidence="1">The sequence shown here is derived from an EMBL/GenBank/DDBJ whole genome shotgun (WGS) entry which is preliminary data.</text>
</comment>
<proteinExistence type="predicted"/>
<reference evidence="1 2" key="1">
    <citation type="journal article" date="2020" name="Cell">
        <title>Large-Scale Comparative Analyses of Tick Genomes Elucidate Their Genetic Diversity and Vector Capacities.</title>
        <authorList>
            <consortium name="Tick Genome and Microbiome Consortium (TIGMIC)"/>
            <person name="Jia N."/>
            <person name="Wang J."/>
            <person name="Shi W."/>
            <person name="Du L."/>
            <person name="Sun Y."/>
            <person name="Zhan W."/>
            <person name="Jiang J.F."/>
            <person name="Wang Q."/>
            <person name="Zhang B."/>
            <person name="Ji P."/>
            <person name="Bell-Sakyi L."/>
            <person name="Cui X.M."/>
            <person name="Yuan T.T."/>
            <person name="Jiang B.G."/>
            <person name="Yang W.F."/>
            <person name="Lam T.T."/>
            <person name="Chang Q.C."/>
            <person name="Ding S.J."/>
            <person name="Wang X.J."/>
            <person name="Zhu J.G."/>
            <person name="Ruan X.D."/>
            <person name="Zhao L."/>
            <person name="Wei J.T."/>
            <person name="Ye R.Z."/>
            <person name="Que T.C."/>
            <person name="Du C.H."/>
            <person name="Zhou Y.H."/>
            <person name="Cheng J.X."/>
            <person name="Dai P.F."/>
            <person name="Guo W.B."/>
            <person name="Han X.H."/>
            <person name="Huang E.J."/>
            <person name="Li L.F."/>
            <person name="Wei W."/>
            <person name="Gao Y.C."/>
            <person name="Liu J.Z."/>
            <person name="Shao H.Z."/>
            <person name="Wang X."/>
            <person name="Wang C.C."/>
            <person name="Yang T.C."/>
            <person name="Huo Q.B."/>
            <person name="Li W."/>
            <person name="Chen H.Y."/>
            <person name="Chen S.E."/>
            <person name="Zhou L.G."/>
            <person name="Ni X.B."/>
            <person name="Tian J.H."/>
            <person name="Sheng Y."/>
            <person name="Liu T."/>
            <person name="Pan Y.S."/>
            <person name="Xia L.Y."/>
            <person name="Li J."/>
            <person name="Zhao F."/>
            <person name="Cao W.C."/>
        </authorList>
    </citation>
    <scope>NUCLEOTIDE SEQUENCE [LARGE SCALE GENOMIC DNA]</scope>
    <source>
        <strain evidence="1">HaeL-2018</strain>
    </source>
</reference>
<organism evidence="1 2">
    <name type="scientific">Haemaphysalis longicornis</name>
    <name type="common">Bush tick</name>
    <dbReference type="NCBI Taxonomy" id="44386"/>
    <lineage>
        <taxon>Eukaryota</taxon>
        <taxon>Metazoa</taxon>
        <taxon>Ecdysozoa</taxon>
        <taxon>Arthropoda</taxon>
        <taxon>Chelicerata</taxon>
        <taxon>Arachnida</taxon>
        <taxon>Acari</taxon>
        <taxon>Parasitiformes</taxon>
        <taxon>Ixodida</taxon>
        <taxon>Ixodoidea</taxon>
        <taxon>Ixodidae</taxon>
        <taxon>Haemaphysalinae</taxon>
        <taxon>Haemaphysalis</taxon>
    </lineage>
</organism>
<dbReference type="EMBL" id="JABSTR010000009">
    <property type="protein sequence ID" value="KAH9378685.1"/>
    <property type="molecule type" value="Genomic_DNA"/>
</dbReference>
<evidence type="ECO:0000313" key="2">
    <source>
        <dbReference type="Proteomes" id="UP000821853"/>
    </source>
</evidence>
<dbReference type="AlphaFoldDB" id="A0A9J6GT52"/>
<accession>A0A9J6GT52</accession>
<dbReference type="Proteomes" id="UP000821853">
    <property type="component" value="Unassembled WGS sequence"/>
</dbReference>
<evidence type="ECO:0000313" key="1">
    <source>
        <dbReference type="EMBL" id="KAH9378685.1"/>
    </source>
</evidence>
<gene>
    <name evidence="1" type="ORF">HPB48_004200</name>
</gene>